<organism evidence="1 2">
    <name type="scientific">Arcobacter nitrofigilis (strain ATCC 33309 / DSM 7299 / CCUG 15893 / LMG 7604 / NCTC 12251 / CI)</name>
    <name type="common">Campylobacter nitrofigilis</name>
    <dbReference type="NCBI Taxonomy" id="572480"/>
    <lineage>
        <taxon>Bacteria</taxon>
        <taxon>Pseudomonadati</taxon>
        <taxon>Campylobacterota</taxon>
        <taxon>Epsilonproteobacteria</taxon>
        <taxon>Campylobacterales</taxon>
        <taxon>Arcobacteraceae</taxon>
        <taxon>Arcobacter</taxon>
    </lineage>
</organism>
<sequence length="184" mass="20179" precursor="true">MKKKIFGIISLLTIMIFVGCAKKGDIPREFSTAKPGCKSQTANFKGKSIQSTVCIKKILFKPSHYLAKIGDKIIFSGNDYTKVVFDSKYENSSVSGGCNATVKLSTSGNKTIAFSKLPDELVKACKIKELANGQSSSFMKDENCDKVFYKAVAPLLGTVYPTEASRQCIIKIEDSEVYNQSFPL</sequence>
<proteinExistence type="predicted"/>
<name>D5V097_ARCNC</name>
<dbReference type="KEGG" id="ant:Arnit_2055"/>
<reference evidence="1 2" key="1">
    <citation type="journal article" date="2010" name="Stand. Genomic Sci.">
        <title>Complete genome sequence of Arcobacter nitrofigilis type strain (CI).</title>
        <authorList>
            <person name="Pati A."/>
            <person name="Gronow S."/>
            <person name="Lapidus A."/>
            <person name="Copeland A."/>
            <person name="Glavina Del Rio T."/>
            <person name="Nolan M."/>
            <person name="Lucas S."/>
            <person name="Tice H."/>
            <person name="Cheng J.F."/>
            <person name="Han C."/>
            <person name="Chertkov O."/>
            <person name="Bruce D."/>
            <person name="Tapia R."/>
            <person name="Goodwin L."/>
            <person name="Pitluck S."/>
            <person name="Liolios K."/>
            <person name="Ivanova N."/>
            <person name="Mavromatis K."/>
            <person name="Chen A."/>
            <person name="Palaniappan K."/>
            <person name="Land M."/>
            <person name="Hauser L."/>
            <person name="Chang Y.J."/>
            <person name="Jeffries C.D."/>
            <person name="Detter J.C."/>
            <person name="Rohde M."/>
            <person name="Goker M."/>
            <person name="Bristow J."/>
            <person name="Eisen J.A."/>
            <person name="Markowitz V."/>
            <person name="Hugenholtz P."/>
            <person name="Klenk H.P."/>
            <person name="Kyrpides N.C."/>
        </authorList>
    </citation>
    <scope>NUCLEOTIDE SEQUENCE [LARGE SCALE GENOMIC DNA]</scope>
    <source>
        <strain evidence="2">ATCC 33309 / DSM 7299 / CCUG 15893 / LMG 7604 / NCTC 12251 / CI</strain>
    </source>
</reference>
<evidence type="ECO:0000313" key="1">
    <source>
        <dbReference type="EMBL" id="ADG93709.1"/>
    </source>
</evidence>
<dbReference type="AlphaFoldDB" id="D5V097"/>
<keyword evidence="2" id="KW-1185">Reference proteome</keyword>
<dbReference type="STRING" id="572480.Arnit_2055"/>
<dbReference type="Proteomes" id="UP000000939">
    <property type="component" value="Chromosome"/>
</dbReference>
<accession>D5V097</accession>
<dbReference type="OrthoDB" id="8703520at2"/>
<dbReference type="EMBL" id="CP001999">
    <property type="protein sequence ID" value="ADG93709.1"/>
    <property type="molecule type" value="Genomic_DNA"/>
</dbReference>
<protein>
    <recommendedName>
        <fullName evidence="3">Lipoprotein</fullName>
    </recommendedName>
</protein>
<evidence type="ECO:0000313" key="2">
    <source>
        <dbReference type="Proteomes" id="UP000000939"/>
    </source>
</evidence>
<dbReference type="RefSeq" id="WP_013135854.1">
    <property type="nucleotide sequence ID" value="NC_014166.1"/>
</dbReference>
<dbReference type="HOGENOM" id="CLU_1465359_0_0_7"/>
<evidence type="ECO:0008006" key="3">
    <source>
        <dbReference type="Google" id="ProtNLM"/>
    </source>
</evidence>
<gene>
    <name evidence="1" type="ordered locus">Arnit_2055</name>
</gene>
<dbReference type="PROSITE" id="PS51257">
    <property type="entry name" value="PROKAR_LIPOPROTEIN"/>
    <property type="match status" value="1"/>
</dbReference>